<accession>A0A5C2SAT1</accession>
<dbReference type="OrthoDB" id="8922241at2759"/>
<gene>
    <name evidence="2" type="ORF">L227DRAFT_577130</name>
</gene>
<evidence type="ECO:0000313" key="2">
    <source>
        <dbReference type="EMBL" id="RPD58426.1"/>
    </source>
</evidence>
<evidence type="ECO:0000313" key="3">
    <source>
        <dbReference type="Proteomes" id="UP000313359"/>
    </source>
</evidence>
<sequence length="288" mass="30894">MAQTTQHDEHLLQAAFMQLGLDKSAPRDVPTVNPLLTNTLAAIPSAPEILDTPDMPPAIPLEASSPAPAPSLPASPDTLACDSGYESNSPRPAPRTTTRGKLADKRATRRHAPYPRSPSLASSPGGSPSSISSLPSPGSGTPELKVSRRRNIQLPALPSSPSSPSASGPDSSSIAGRWCQGCEKTFPRMNKAEFNRHVKSHTGEANKCDWVCTGVPIELACEVYKLSVDRIQQLEAEGRAMWWNGRYMVGGCRTSVSRRDALKRHLRLSQGNCVGDQNGDWQIGNAKK</sequence>
<reference evidence="2" key="1">
    <citation type="journal article" date="2018" name="Genome Biol. Evol.">
        <title>Genomics and development of Lentinus tigrinus, a white-rot wood-decaying mushroom with dimorphic fruiting bodies.</title>
        <authorList>
            <person name="Wu B."/>
            <person name="Xu Z."/>
            <person name="Knudson A."/>
            <person name="Carlson A."/>
            <person name="Chen N."/>
            <person name="Kovaka S."/>
            <person name="LaButti K."/>
            <person name="Lipzen A."/>
            <person name="Pennachio C."/>
            <person name="Riley R."/>
            <person name="Schakwitz W."/>
            <person name="Umezawa K."/>
            <person name="Ohm R.A."/>
            <person name="Grigoriev I.V."/>
            <person name="Nagy L.G."/>
            <person name="Gibbons J."/>
            <person name="Hibbett D."/>
        </authorList>
    </citation>
    <scope>NUCLEOTIDE SEQUENCE [LARGE SCALE GENOMIC DNA]</scope>
    <source>
        <strain evidence="2">ALCF2SS1-6</strain>
    </source>
</reference>
<feature type="compositionally biased region" description="Low complexity" evidence="1">
    <location>
        <begin position="117"/>
        <end position="140"/>
    </location>
</feature>
<keyword evidence="3" id="KW-1185">Reference proteome</keyword>
<evidence type="ECO:0000256" key="1">
    <source>
        <dbReference type="SAM" id="MobiDB-lite"/>
    </source>
</evidence>
<dbReference type="STRING" id="1328759.A0A5C2SAT1"/>
<name>A0A5C2SAT1_9APHY</name>
<feature type="compositionally biased region" description="Polar residues" evidence="1">
    <location>
        <begin position="85"/>
        <end position="99"/>
    </location>
</feature>
<feature type="region of interest" description="Disordered" evidence="1">
    <location>
        <begin position="47"/>
        <end position="144"/>
    </location>
</feature>
<dbReference type="AlphaFoldDB" id="A0A5C2SAT1"/>
<protein>
    <submittedName>
        <fullName evidence="2">Uncharacterized protein</fullName>
    </submittedName>
</protein>
<dbReference type="EMBL" id="ML122275">
    <property type="protein sequence ID" value="RPD58426.1"/>
    <property type="molecule type" value="Genomic_DNA"/>
</dbReference>
<proteinExistence type="predicted"/>
<dbReference type="Proteomes" id="UP000313359">
    <property type="component" value="Unassembled WGS sequence"/>
</dbReference>
<organism evidence="2 3">
    <name type="scientific">Lentinus tigrinus ALCF2SS1-6</name>
    <dbReference type="NCBI Taxonomy" id="1328759"/>
    <lineage>
        <taxon>Eukaryota</taxon>
        <taxon>Fungi</taxon>
        <taxon>Dikarya</taxon>
        <taxon>Basidiomycota</taxon>
        <taxon>Agaricomycotina</taxon>
        <taxon>Agaricomycetes</taxon>
        <taxon>Polyporales</taxon>
        <taxon>Polyporaceae</taxon>
        <taxon>Lentinus</taxon>
    </lineage>
</organism>